<evidence type="ECO:0000256" key="1">
    <source>
        <dbReference type="ARBA" id="ARBA00022679"/>
    </source>
</evidence>
<reference evidence="4 5" key="1">
    <citation type="submission" date="2014-07" db="EMBL/GenBank/DDBJ databases">
        <title>Draft genome of Clostridium sulfidigenes 113A isolated from sediments associated with methane hydrate from Krishna Godavari basin.</title>
        <authorList>
            <person name="Honkalas V.S."/>
            <person name="Dabir A.P."/>
            <person name="Arora P."/>
            <person name="Dhakephalkar P.K."/>
        </authorList>
    </citation>
    <scope>NUCLEOTIDE SEQUENCE [LARGE SCALE GENOMIC DNA]</scope>
    <source>
        <strain evidence="4 5">113A</strain>
    </source>
</reference>
<dbReference type="STRING" id="318464.IO99_11940"/>
<organism evidence="4 5">
    <name type="scientific">Clostridium sulfidigenes</name>
    <dbReference type="NCBI Taxonomy" id="318464"/>
    <lineage>
        <taxon>Bacteria</taxon>
        <taxon>Bacillati</taxon>
        <taxon>Bacillota</taxon>
        <taxon>Clostridia</taxon>
        <taxon>Eubacteriales</taxon>
        <taxon>Clostridiaceae</taxon>
        <taxon>Clostridium</taxon>
    </lineage>
</organism>
<dbReference type="CDD" id="cd04301">
    <property type="entry name" value="NAT_SF"/>
    <property type="match status" value="2"/>
</dbReference>
<dbReference type="Pfam" id="PF00583">
    <property type="entry name" value="Acetyltransf_1"/>
    <property type="match status" value="2"/>
</dbReference>
<dbReference type="InterPro" id="IPR016181">
    <property type="entry name" value="Acyl_CoA_acyltransferase"/>
</dbReference>
<protein>
    <recommendedName>
        <fullName evidence="3">N-acetyltransferase domain-containing protein</fullName>
    </recommendedName>
</protein>
<evidence type="ECO:0000313" key="4">
    <source>
        <dbReference type="EMBL" id="KEZ85846.1"/>
    </source>
</evidence>
<keyword evidence="2" id="KW-0012">Acyltransferase</keyword>
<dbReference type="SUPFAM" id="SSF55729">
    <property type="entry name" value="Acyl-CoA N-acyltransferases (Nat)"/>
    <property type="match status" value="2"/>
</dbReference>
<dbReference type="Proteomes" id="UP000028542">
    <property type="component" value="Unassembled WGS sequence"/>
</dbReference>
<keyword evidence="1" id="KW-0808">Transferase</keyword>
<comment type="caution">
    <text evidence="4">The sequence shown here is derived from an EMBL/GenBank/DDBJ whole genome shotgun (WGS) entry which is preliminary data.</text>
</comment>
<evidence type="ECO:0000259" key="3">
    <source>
        <dbReference type="PROSITE" id="PS51186"/>
    </source>
</evidence>
<keyword evidence="5" id="KW-1185">Reference proteome</keyword>
<dbReference type="GO" id="GO:0016747">
    <property type="term" value="F:acyltransferase activity, transferring groups other than amino-acyl groups"/>
    <property type="evidence" value="ECO:0007669"/>
    <property type="project" value="InterPro"/>
</dbReference>
<dbReference type="InterPro" id="IPR050680">
    <property type="entry name" value="YpeA/RimI_acetyltransf"/>
</dbReference>
<name>A0A084JA62_9CLOT</name>
<evidence type="ECO:0000313" key="5">
    <source>
        <dbReference type="Proteomes" id="UP000028542"/>
    </source>
</evidence>
<accession>A0A084JA62</accession>
<dbReference type="eggNOG" id="COG0456">
    <property type="taxonomic scope" value="Bacteria"/>
</dbReference>
<gene>
    <name evidence="4" type="ORF">IO99_11940</name>
</gene>
<feature type="domain" description="N-acetyltransferase" evidence="3">
    <location>
        <begin position="138"/>
        <end position="277"/>
    </location>
</feature>
<sequence length="277" mass="32023">MNLCIKEYKYEYKDEVNKLISDDDFVRNDVINCLNRWPQYGSIVIVASEVVGVGIFTEASKKTSMTFYVKPAKRKKGIGTALLKHLEDTMRNVGVEEIVCDFRVSDVEKTFLYKNGYNYWFTSNFMTYNGSKLAVDNDEIINYEDKYYHECQKIFSESFHKMRLSVGLDSTLSLPSEEERNQYKENAENIFLLRKNDEIVAAVRLEANEIDSLAVGVEHQHKGYGKALLSYAVNRLLDKGYTTVALWVVEGNSARFLYEKVGFIKEREHEFVVKGIK</sequence>
<dbReference type="PANTHER" id="PTHR43420">
    <property type="entry name" value="ACETYLTRANSFERASE"/>
    <property type="match status" value="1"/>
</dbReference>
<evidence type="ECO:0000256" key="2">
    <source>
        <dbReference type="ARBA" id="ARBA00023315"/>
    </source>
</evidence>
<feature type="domain" description="N-acetyltransferase" evidence="3">
    <location>
        <begin position="3"/>
        <end position="144"/>
    </location>
</feature>
<dbReference type="Gene3D" id="3.40.630.30">
    <property type="match status" value="2"/>
</dbReference>
<dbReference type="AlphaFoldDB" id="A0A084JA62"/>
<dbReference type="RefSeq" id="WP_035133518.1">
    <property type="nucleotide sequence ID" value="NZ_JPMD01000028.1"/>
</dbReference>
<dbReference type="PROSITE" id="PS51186">
    <property type="entry name" value="GNAT"/>
    <property type="match status" value="2"/>
</dbReference>
<dbReference type="InterPro" id="IPR000182">
    <property type="entry name" value="GNAT_dom"/>
</dbReference>
<dbReference type="EMBL" id="JPMD01000028">
    <property type="protein sequence ID" value="KEZ85846.1"/>
    <property type="molecule type" value="Genomic_DNA"/>
</dbReference>
<proteinExistence type="predicted"/>